<evidence type="ECO:0000313" key="3">
    <source>
        <dbReference type="EMBL" id="MFC5906972.1"/>
    </source>
</evidence>
<proteinExistence type="predicted"/>
<dbReference type="InterPro" id="IPR043725">
    <property type="entry name" value="DUF5667"/>
</dbReference>
<evidence type="ECO:0000256" key="1">
    <source>
        <dbReference type="SAM" id="MobiDB-lite"/>
    </source>
</evidence>
<sequence length="387" mass="38941">MTVSVMEHRRARAFADAVEDRSAAAPDEGGLLALVDALGEVAAPGLDPQVRMTQRALLMAEFERTFAGGAGAAVPAPRRRGAHRAARVLTPGTRWGRRLALGGIAATMAFGTIGGVATASTSSLPGEGLYGMKRGLEDLRLNLAGSDAERGRLLLDQSATRMAEAQALLAEHHGGQGLSPDTVAAVHRALSDMKAEGTRGRDLLNAIYRRSHQLEPLRQLAAFADTQSLRLAQLEPRLPDQLDPIAGQVHQFLSGISTEVETLLPAAPVPGGTPQAGQSSPTSHLGDPTSVPRGATSAGTGTSPSMAASPSATPSPSGSTTSGTGVLGGVGGVGGVTGVLTGSSPSATPSDSPSPSSSTSSDGHGLTIPPLLPGLLPTIGIGLSGGG</sequence>
<feature type="compositionally biased region" description="Gly residues" evidence="1">
    <location>
        <begin position="325"/>
        <end position="337"/>
    </location>
</feature>
<reference evidence="4" key="1">
    <citation type="journal article" date="2019" name="Int. J. Syst. Evol. Microbiol.">
        <title>The Global Catalogue of Microorganisms (GCM) 10K type strain sequencing project: providing services to taxonomists for standard genome sequencing and annotation.</title>
        <authorList>
            <consortium name="The Broad Institute Genomics Platform"/>
            <consortium name="The Broad Institute Genome Sequencing Center for Infectious Disease"/>
            <person name="Wu L."/>
            <person name="Ma J."/>
        </authorList>
    </citation>
    <scope>NUCLEOTIDE SEQUENCE [LARGE SCALE GENOMIC DNA]</scope>
    <source>
        <strain evidence="4">JCM 4816</strain>
    </source>
</reference>
<accession>A0ABW1FYK2</accession>
<dbReference type="EMBL" id="JBHSQJ010000022">
    <property type="protein sequence ID" value="MFC5906972.1"/>
    <property type="molecule type" value="Genomic_DNA"/>
</dbReference>
<feature type="region of interest" description="Disordered" evidence="1">
    <location>
        <begin position="265"/>
        <end position="376"/>
    </location>
</feature>
<dbReference type="Proteomes" id="UP001596174">
    <property type="component" value="Unassembled WGS sequence"/>
</dbReference>
<dbReference type="Pfam" id="PF18915">
    <property type="entry name" value="DUF5667"/>
    <property type="match status" value="1"/>
</dbReference>
<feature type="compositionally biased region" description="Low complexity" evidence="1">
    <location>
        <begin position="300"/>
        <end position="324"/>
    </location>
</feature>
<evidence type="ECO:0000259" key="2">
    <source>
        <dbReference type="Pfam" id="PF18915"/>
    </source>
</evidence>
<feature type="compositionally biased region" description="Low complexity" evidence="1">
    <location>
        <begin position="338"/>
        <end position="376"/>
    </location>
</feature>
<evidence type="ECO:0000313" key="4">
    <source>
        <dbReference type="Proteomes" id="UP001596174"/>
    </source>
</evidence>
<gene>
    <name evidence="3" type="ORF">ACFP3V_07055</name>
</gene>
<comment type="caution">
    <text evidence="3">The sequence shown here is derived from an EMBL/GenBank/DDBJ whole genome shotgun (WGS) entry which is preliminary data.</text>
</comment>
<protein>
    <submittedName>
        <fullName evidence="3">DUF5667 domain-containing protein</fullName>
    </submittedName>
</protein>
<organism evidence="3 4">
    <name type="scientific">Streptacidiphilus monticola</name>
    <dbReference type="NCBI Taxonomy" id="2161674"/>
    <lineage>
        <taxon>Bacteria</taxon>
        <taxon>Bacillati</taxon>
        <taxon>Actinomycetota</taxon>
        <taxon>Actinomycetes</taxon>
        <taxon>Kitasatosporales</taxon>
        <taxon>Streptomycetaceae</taxon>
        <taxon>Streptacidiphilus</taxon>
    </lineage>
</organism>
<keyword evidence="4" id="KW-1185">Reference proteome</keyword>
<name>A0ABW1FYK2_9ACTN</name>
<dbReference type="RefSeq" id="WP_380580923.1">
    <property type="nucleotide sequence ID" value="NZ_JBHSQJ010000022.1"/>
</dbReference>
<feature type="domain" description="DUF5667" evidence="2">
    <location>
        <begin position="123"/>
        <end position="196"/>
    </location>
</feature>